<dbReference type="PANTHER" id="PTHR41252:SF1">
    <property type="entry name" value="BLR2505 PROTEIN"/>
    <property type="match status" value="1"/>
</dbReference>
<organism evidence="1 2">
    <name type="scientific">Pedobacter jamesrossensis</name>
    <dbReference type="NCBI Taxonomy" id="1908238"/>
    <lineage>
        <taxon>Bacteria</taxon>
        <taxon>Pseudomonadati</taxon>
        <taxon>Bacteroidota</taxon>
        <taxon>Sphingobacteriia</taxon>
        <taxon>Sphingobacteriales</taxon>
        <taxon>Sphingobacteriaceae</taxon>
        <taxon>Pedobacter</taxon>
    </lineage>
</organism>
<dbReference type="PANTHER" id="PTHR41252">
    <property type="entry name" value="BLR2505 PROTEIN"/>
    <property type="match status" value="1"/>
</dbReference>
<dbReference type="Proteomes" id="UP001595792">
    <property type="component" value="Unassembled WGS sequence"/>
</dbReference>
<dbReference type="SUPFAM" id="SSF54427">
    <property type="entry name" value="NTF2-like"/>
    <property type="match status" value="1"/>
</dbReference>
<dbReference type="Gene3D" id="3.10.450.50">
    <property type="match status" value="1"/>
</dbReference>
<evidence type="ECO:0000313" key="2">
    <source>
        <dbReference type="Proteomes" id="UP001595792"/>
    </source>
</evidence>
<protein>
    <submittedName>
        <fullName evidence="1">Nuclear transport factor 2 family protein</fullName>
    </submittedName>
</protein>
<accession>A0ABV8NIW3</accession>
<dbReference type="EMBL" id="JBHSBY010000031">
    <property type="protein sequence ID" value="MFC4196296.1"/>
    <property type="molecule type" value="Genomic_DNA"/>
</dbReference>
<dbReference type="InterPro" id="IPR032710">
    <property type="entry name" value="NTF2-like_dom_sf"/>
</dbReference>
<dbReference type="PROSITE" id="PS51257">
    <property type="entry name" value="PROKAR_LIPOPROTEIN"/>
    <property type="match status" value="1"/>
</dbReference>
<dbReference type="RefSeq" id="WP_378959619.1">
    <property type="nucleotide sequence ID" value="NZ_JBHRXC010000001.1"/>
</dbReference>
<proteinExistence type="predicted"/>
<keyword evidence="2" id="KW-1185">Reference proteome</keyword>
<reference evidence="2" key="1">
    <citation type="journal article" date="2019" name="Int. J. Syst. Evol. Microbiol.">
        <title>The Global Catalogue of Microorganisms (GCM) 10K type strain sequencing project: providing services to taxonomists for standard genome sequencing and annotation.</title>
        <authorList>
            <consortium name="The Broad Institute Genomics Platform"/>
            <consortium name="The Broad Institute Genome Sequencing Center for Infectious Disease"/>
            <person name="Wu L."/>
            <person name="Ma J."/>
        </authorList>
    </citation>
    <scope>NUCLEOTIDE SEQUENCE [LARGE SCALE GENOMIC DNA]</scope>
    <source>
        <strain evidence="2">CCM 8689</strain>
    </source>
</reference>
<gene>
    <name evidence="1" type="ORF">ACFOUY_06270</name>
</gene>
<evidence type="ECO:0000313" key="1">
    <source>
        <dbReference type="EMBL" id="MFC4196296.1"/>
    </source>
</evidence>
<sequence>MKAFKNQHSFDKYAVIALAVISLITTYSCRSEITETDRNKKLILNQFKKWQLGTGSVFDLLDDQAIWTVSGSGPGVVSGRYVSKKQLMDKVVYPISAKLSRRLSPKLVSILAEGNLVVAQWEGNSIALDGKPYKNSYVWYMTLKNNRIIKVTAYLDTYILNDLMERVKISQPNKHLNYE</sequence>
<comment type="caution">
    <text evidence="1">The sequence shown here is derived from an EMBL/GenBank/DDBJ whole genome shotgun (WGS) entry which is preliminary data.</text>
</comment>
<name>A0ABV8NIW3_9SPHI</name>